<dbReference type="SUPFAM" id="SSF53335">
    <property type="entry name" value="S-adenosyl-L-methionine-dependent methyltransferases"/>
    <property type="match status" value="1"/>
</dbReference>
<keyword evidence="2" id="KW-1185">Reference proteome</keyword>
<sequence>MASDSDSECGLGDMGFMFDNEQPTVLETHTFPPSISVSMNVVDDDPGAVISGHYLWPASHLMAKYLTQDGALQGVLEGVPGRILELGAGCGMSGLVAGQIWGEAELVFTDYDFGVLKRCEGNRDETLKKASQPALAGATFVNLGWGDTDACAALGKFDLVLGSDVIYSAAIVTKLLQTVSDLITEGGAFIMTQSFVYDVETEDAIEKETVALKIDKEVVVDAWSGIGEKEILEKYGIDGEQKGKVTVFRRAS</sequence>
<reference evidence="2" key="1">
    <citation type="journal article" date="2023" name="Commun. Biol.">
        <title>Genome analysis of Parmales, the sister group of diatoms, reveals the evolutionary specialization of diatoms from phago-mixotrophs to photoautotrophs.</title>
        <authorList>
            <person name="Ban H."/>
            <person name="Sato S."/>
            <person name="Yoshikawa S."/>
            <person name="Yamada K."/>
            <person name="Nakamura Y."/>
            <person name="Ichinomiya M."/>
            <person name="Sato N."/>
            <person name="Blanc-Mathieu R."/>
            <person name="Endo H."/>
            <person name="Kuwata A."/>
            <person name="Ogata H."/>
        </authorList>
    </citation>
    <scope>NUCLEOTIDE SEQUENCE [LARGE SCALE GENOMIC DNA]</scope>
    <source>
        <strain evidence="2">NIES 3701</strain>
    </source>
</reference>
<dbReference type="Pfam" id="PF10294">
    <property type="entry name" value="Methyltransf_16"/>
    <property type="match status" value="1"/>
</dbReference>
<comment type="caution">
    <text evidence="1">The sequence shown here is derived from an EMBL/GenBank/DDBJ whole genome shotgun (WGS) entry which is preliminary data.</text>
</comment>
<proteinExistence type="predicted"/>
<dbReference type="InterPro" id="IPR019410">
    <property type="entry name" value="Methyltransf_16"/>
</dbReference>
<dbReference type="Proteomes" id="UP001165085">
    <property type="component" value="Unassembled WGS sequence"/>
</dbReference>
<protein>
    <submittedName>
        <fullName evidence="1">Uncharacterized protein</fullName>
    </submittedName>
</protein>
<gene>
    <name evidence="1" type="ORF">TrST_g1719</name>
</gene>
<dbReference type="OrthoDB" id="46564at2759"/>
<evidence type="ECO:0000313" key="2">
    <source>
        <dbReference type="Proteomes" id="UP001165085"/>
    </source>
</evidence>
<dbReference type="AlphaFoldDB" id="A0A9W7BPR8"/>
<organism evidence="1 2">
    <name type="scientific">Triparma strigata</name>
    <dbReference type="NCBI Taxonomy" id="1606541"/>
    <lineage>
        <taxon>Eukaryota</taxon>
        <taxon>Sar</taxon>
        <taxon>Stramenopiles</taxon>
        <taxon>Ochrophyta</taxon>
        <taxon>Bolidophyceae</taxon>
        <taxon>Parmales</taxon>
        <taxon>Triparmaceae</taxon>
        <taxon>Triparma</taxon>
    </lineage>
</organism>
<dbReference type="Gene3D" id="3.40.50.150">
    <property type="entry name" value="Vaccinia Virus protein VP39"/>
    <property type="match status" value="1"/>
</dbReference>
<dbReference type="EMBL" id="BRXY01000382">
    <property type="protein sequence ID" value="GMH91164.1"/>
    <property type="molecule type" value="Genomic_DNA"/>
</dbReference>
<dbReference type="PANTHER" id="PTHR14614:SF109">
    <property type="entry name" value="RIBOSOMAL LYSINE N-METHYLTRANSFERASE 5"/>
    <property type="match status" value="1"/>
</dbReference>
<name>A0A9W7BPR8_9STRA</name>
<dbReference type="InterPro" id="IPR029063">
    <property type="entry name" value="SAM-dependent_MTases_sf"/>
</dbReference>
<dbReference type="PANTHER" id="PTHR14614">
    <property type="entry name" value="HEPATOCELLULAR CARCINOMA-ASSOCIATED ANTIGEN"/>
    <property type="match status" value="1"/>
</dbReference>
<evidence type="ECO:0000313" key="1">
    <source>
        <dbReference type="EMBL" id="GMH91164.1"/>
    </source>
</evidence>
<accession>A0A9W7BPR8</accession>